<dbReference type="AlphaFoldDB" id="A0A0L0DGM6"/>
<dbReference type="Gene3D" id="3.80.10.10">
    <property type="entry name" value="Ribonuclease Inhibitor"/>
    <property type="match status" value="1"/>
</dbReference>
<keyword evidence="3" id="KW-1185">Reference proteome</keyword>
<dbReference type="InterPro" id="IPR036047">
    <property type="entry name" value="F-box-like_dom_sf"/>
</dbReference>
<dbReference type="OrthoDB" id="9856535at2759"/>
<organism evidence="2 3">
    <name type="scientific">Thecamonas trahens ATCC 50062</name>
    <dbReference type="NCBI Taxonomy" id="461836"/>
    <lineage>
        <taxon>Eukaryota</taxon>
        <taxon>Apusozoa</taxon>
        <taxon>Apusomonadida</taxon>
        <taxon>Apusomonadidae</taxon>
        <taxon>Thecamonas</taxon>
    </lineage>
</organism>
<dbReference type="Proteomes" id="UP000054408">
    <property type="component" value="Unassembled WGS sequence"/>
</dbReference>
<dbReference type="GeneID" id="25566552"/>
<dbReference type="SUPFAM" id="SSF81383">
    <property type="entry name" value="F-box domain"/>
    <property type="match status" value="1"/>
</dbReference>
<dbReference type="InterPro" id="IPR032675">
    <property type="entry name" value="LRR_dom_sf"/>
</dbReference>
<evidence type="ECO:0000313" key="3">
    <source>
        <dbReference type="Proteomes" id="UP000054408"/>
    </source>
</evidence>
<proteinExistence type="predicted"/>
<dbReference type="Pfam" id="PF12937">
    <property type="entry name" value="F-box-like"/>
    <property type="match status" value="1"/>
</dbReference>
<evidence type="ECO:0000259" key="1">
    <source>
        <dbReference type="PROSITE" id="PS50181"/>
    </source>
</evidence>
<sequence>MALLDSLAAPSGWHPSLANEPGDGGGESDALGPAAVIVVRSNDPNSTMDQKWISPACAMVVGKSRGCVALMAGHDAMRMAKVLALGKPLDDLPPADPAEMWLVSLPDELLLAICSYLDQPSRLALMQTCGQMQRVCGDASLWRTLTLTHPNQGDWELLDLLTQLPASARTGVTKLYFAQTWITALGLLCSLLACPNVTDVDVSALRNRQEQMPLILYLLRHYAPRLTHFDAVGACDITRSITLTSPLKHMLRKRLTGGWELVSTGMLHPGTFAFLPSPTALRLVYIKAIEPMPGMHMHPRWRVDRVILRLSDPYGRAPAAYAQSIILPSKMWEVVVPTVEADANDPTRTRITWSESSIVVSSTFVSADPVDTDESTSSPRYNAM</sequence>
<gene>
    <name evidence="2" type="ORF">AMSG_07686</name>
</gene>
<reference evidence="2 3" key="1">
    <citation type="submission" date="2010-05" db="EMBL/GenBank/DDBJ databases">
        <title>The Genome Sequence of Thecamonas trahens ATCC 50062.</title>
        <authorList>
            <consortium name="The Broad Institute Genome Sequencing Platform"/>
            <person name="Russ C."/>
            <person name="Cuomo C."/>
            <person name="Shea T."/>
            <person name="Young S.K."/>
            <person name="Zeng Q."/>
            <person name="Koehrsen M."/>
            <person name="Haas B."/>
            <person name="Borodovsky M."/>
            <person name="Guigo R."/>
            <person name="Alvarado L."/>
            <person name="Berlin A."/>
            <person name="Bochicchio J."/>
            <person name="Borenstein D."/>
            <person name="Chapman S."/>
            <person name="Chen Z."/>
            <person name="Freedman E."/>
            <person name="Gellesch M."/>
            <person name="Goldberg J."/>
            <person name="Griggs A."/>
            <person name="Gujja S."/>
            <person name="Heilman E."/>
            <person name="Heiman D."/>
            <person name="Hepburn T."/>
            <person name="Howarth C."/>
            <person name="Jen D."/>
            <person name="Larson L."/>
            <person name="Mehta T."/>
            <person name="Park D."/>
            <person name="Pearson M."/>
            <person name="Roberts A."/>
            <person name="Saif S."/>
            <person name="Shenoy N."/>
            <person name="Sisk P."/>
            <person name="Stolte C."/>
            <person name="Sykes S."/>
            <person name="Thomson T."/>
            <person name="Walk T."/>
            <person name="White J."/>
            <person name="Yandava C."/>
            <person name="Burger G."/>
            <person name="Gray M.W."/>
            <person name="Holland P.W.H."/>
            <person name="King N."/>
            <person name="Lang F.B.F."/>
            <person name="Roger A.J."/>
            <person name="Ruiz-Trillo I."/>
            <person name="Lander E."/>
            <person name="Nusbaum C."/>
        </authorList>
    </citation>
    <scope>NUCLEOTIDE SEQUENCE [LARGE SCALE GENOMIC DNA]</scope>
    <source>
        <strain evidence="2 3">ATCC 50062</strain>
    </source>
</reference>
<dbReference type="EMBL" id="GL349467">
    <property type="protein sequence ID" value="KNC51489.1"/>
    <property type="molecule type" value="Genomic_DNA"/>
</dbReference>
<dbReference type="InterPro" id="IPR001810">
    <property type="entry name" value="F-box_dom"/>
</dbReference>
<feature type="domain" description="F-box" evidence="1">
    <location>
        <begin position="99"/>
        <end position="145"/>
    </location>
</feature>
<evidence type="ECO:0000313" key="2">
    <source>
        <dbReference type="EMBL" id="KNC51489.1"/>
    </source>
</evidence>
<accession>A0A0L0DGM6</accession>
<dbReference type="RefSeq" id="XP_013756147.1">
    <property type="nucleotide sequence ID" value="XM_013900693.1"/>
</dbReference>
<dbReference type="PROSITE" id="PS50181">
    <property type="entry name" value="FBOX"/>
    <property type="match status" value="1"/>
</dbReference>
<protein>
    <recommendedName>
        <fullName evidence="1">F-box domain-containing protein</fullName>
    </recommendedName>
</protein>
<name>A0A0L0DGM6_THETB</name>